<feature type="region of interest" description="Disordered" evidence="1">
    <location>
        <begin position="134"/>
        <end position="161"/>
    </location>
</feature>
<name>A0ABX8B138_9BACT</name>
<keyword evidence="3" id="KW-1185">Reference proteome</keyword>
<evidence type="ECO:0000256" key="1">
    <source>
        <dbReference type="SAM" id="MobiDB-lite"/>
    </source>
</evidence>
<accession>A0ABX8B138</accession>
<evidence type="ECO:0000313" key="2">
    <source>
        <dbReference type="EMBL" id="QUV94708.1"/>
    </source>
</evidence>
<organism evidence="2 3">
    <name type="scientific">Chloracidobacterium sp. N</name>
    <dbReference type="NCBI Taxonomy" id="2821540"/>
    <lineage>
        <taxon>Bacteria</taxon>
        <taxon>Pseudomonadati</taxon>
        <taxon>Acidobacteriota</taxon>
        <taxon>Terriglobia</taxon>
        <taxon>Terriglobales</taxon>
        <taxon>Acidobacteriaceae</taxon>
        <taxon>Chloracidobacterium</taxon>
        <taxon>Chloracidobacterium aggregatum</taxon>
    </lineage>
</organism>
<dbReference type="Proteomes" id="UP000677668">
    <property type="component" value="Chromosome 1"/>
</dbReference>
<dbReference type="RefSeq" id="WP_211422981.1">
    <property type="nucleotide sequence ID" value="NZ_CP072642.1"/>
</dbReference>
<protein>
    <submittedName>
        <fullName evidence="2">Uncharacterized protein</fullName>
    </submittedName>
</protein>
<gene>
    <name evidence="2" type="ORF">J8C05_04470</name>
</gene>
<dbReference type="EMBL" id="CP072642">
    <property type="protein sequence ID" value="QUV94708.1"/>
    <property type="molecule type" value="Genomic_DNA"/>
</dbReference>
<proteinExistence type="predicted"/>
<reference evidence="2 3" key="1">
    <citation type="submission" date="2021-03" db="EMBL/GenBank/DDBJ databases">
        <title>Genomic and phenotypic characterization of Chloracidobacterium isolates provides evidence for multiple species.</title>
        <authorList>
            <person name="Saini M.K."/>
            <person name="Costas A.M.G."/>
            <person name="Tank M."/>
            <person name="Bryant D.A."/>
        </authorList>
    </citation>
    <scope>NUCLEOTIDE SEQUENCE [LARGE SCALE GENOMIC DNA]</scope>
    <source>
        <strain evidence="2 3">N</strain>
    </source>
</reference>
<evidence type="ECO:0000313" key="3">
    <source>
        <dbReference type="Proteomes" id="UP000677668"/>
    </source>
</evidence>
<sequence>MQTQVHTRFAGSGWGLLLALMFLLPTVIPAFGGQRFNARLDNLAGQLVRQSRDAADRLERDYRRSFNNNRRDLQRLYQARMFVAGAELLAQMTREGRSEAELLEAVDFLRSQANFETGWSGLRSTLDDISRELRFGGSGNPGFDPGDGRQGGRRNNGDWQDGQVSGRMRWFGRVDDEIYIYVQGDTARTQLISGQPTLNERFTFTSPLPRRPLTVRVNRLRGRGRVEVFQQPSANNNFTAVVRIVDRGSGATDMEFEMFW</sequence>